<dbReference type="InterPro" id="IPR058163">
    <property type="entry name" value="LysR-type_TF_proteobact-type"/>
</dbReference>
<dbReference type="InterPro" id="IPR036390">
    <property type="entry name" value="WH_DNA-bd_sf"/>
</dbReference>
<comment type="caution">
    <text evidence="6">The sequence shown here is derived from an EMBL/GenBank/DDBJ whole genome shotgun (WGS) entry which is preliminary data.</text>
</comment>
<dbReference type="Pfam" id="PF03466">
    <property type="entry name" value="LysR_substrate"/>
    <property type="match status" value="1"/>
</dbReference>
<evidence type="ECO:0000256" key="3">
    <source>
        <dbReference type="ARBA" id="ARBA00023125"/>
    </source>
</evidence>
<keyword evidence="2" id="KW-0805">Transcription regulation</keyword>
<sequence>MDRLESMSILLAVVDAGSLSAAARRLAMPLPTVSRKVAELEAHLNTRLLHRTTRQLSLTEAGASYVASCRRILEEIGEAERIVTGEYATPKGELVVTAPVLFGRLHILPVVAEFLAAYPQIDVRLVFTDRVVHLMDEQIDVAVRIGELPDSSMMATGVGAVRRVVCGSPAYLAAHGVPARPQDLAAHDCISFEVLESKRAWVFGSGKAELSVPVRSRVAVNMSEAAIAAAILGVGLVRVLSYQVADAVRERKLGVVLEAFESAPLPVSLVHKGQAPLPLKLRAFLDFVAPRLRQRTAQALTTLTASV</sequence>
<dbReference type="PANTHER" id="PTHR30537:SF5">
    <property type="entry name" value="HTH-TYPE TRANSCRIPTIONAL ACTIVATOR TTDR-RELATED"/>
    <property type="match status" value="1"/>
</dbReference>
<comment type="similarity">
    <text evidence="1">Belongs to the LysR transcriptional regulatory family.</text>
</comment>
<dbReference type="Gene3D" id="1.10.10.10">
    <property type="entry name" value="Winged helix-like DNA-binding domain superfamily/Winged helix DNA-binding domain"/>
    <property type="match status" value="1"/>
</dbReference>
<name>A0ABX0FF16_9BURK</name>
<dbReference type="SUPFAM" id="SSF53850">
    <property type="entry name" value="Periplasmic binding protein-like II"/>
    <property type="match status" value="1"/>
</dbReference>
<dbReference type="InterPro" id="IPR036388">
    <property type="entry name" value="WH-like_DNA-bd_sf"/>
</dbReference>
<dbReference type="CDD" id="cd08471">
    <property type="entry name" value="PBP2_CrgA_like_2"/>
    <property type="match status" value="1"/>
</dbReference>
<keyword evidence="7" id="KW-1185">Reference proteome</keyword>
<feature type="domain" description="HTH lysR-type" evidence="5">
    <location>
        <begin position="1"/>
        <end position="59"/>
    </location>
</feature>
<dbReference type="InterPro" id="IPR005119">
    <property type="entry name" value="LysR_subst-bd"/>
</dbReference>
<evidence type="ECO:0000256" key="2">
    <source>
        <dbReference type="ARBA" id="ARBA00023015"/>
    </source>
</evidence>
<accession>A0ABX0FF16</accession>
<dbReference type="InterPro" id="IPR000847">
    <property type="entry name" value="LysR_HTH_N"/>
</dbReference>
<protein>
    <submittedName>
        <fullName evidence="6">LysR family transcriptional regulator</fullName>
    </submittedName>
</protein>
<keyword evidence="4" id="KW-0804">Transcription</keyword>
<dbReference type="RefSeq" id="WP_166098135.1">
    <property type="nucleotide sequence ID" value="NZ_JAADJT010000001.1"/>
</dbReference>
<evidence type="ECO:0000259" key="5">
    <source>
        <dbReference type="PROSITE" id="PS50931"/>
    </source>
</evidence>
<proteinExistence type="inferred from homology"/>
<evidence type="ECO:0000256" key="4">
    <source>
        <dbReference type="ARBA" id="ARBA00023163"/>
    </source>
</evidence>
<dbReference type="Gene3D" id="3.40.190.290">
    <property type="match status" value="1"/>
</dbReference>
<evidence type="ECO:0000313" key="7">
    <source>
        <dbReference type="Proteomes" id="UP000666369"/>
    </source>
</evidence>
<reference evidence="7" key="1">
    <citation type="submission" date="2023-07" db="EMBL/GenBank/DDBJ databases">
        <title>Duganella aceri sp. nov., isolated from tree sap.</title>
        <authorList>
            <person name="Kim I.S."/>
        </authorList>
    </citation>
    <scope>NUCLEOTIDE SEQUENCE [LARGE SCALE GENOMIC DNA]</scope>
    <source>
        <strain evidence="7">SAP-35</strain>
    </source>
</reference>
<dbReference type="SUPFAM" id="SSF46785">
    <property type="entry name" value="Winged helix' DNA-binding domain"/>
    <property type="match status" value="1"/>
</dbReference>
<dbReference type="PANTHER" id="PTHR30537">
    <property type="entry name" value="HTH-TYPE TRANSCRIPTIONAL REGULATOR"/>
    <property type="match status" value="1"/>
</dbReference>
<evidence type="ECO:0000313" key="6">
    <source>
        <dbReference type="EMBL" id="NGZ83138.1"/>
    </source>
</evidence>
<dbReference type="Pfam" id="PF00126">
    <property type="entry name" value="HTH_1"/>
    <property type="match status" value="1"/>
</dbReference>
<dbReference type="Proteomes" id="UP000666369">
    <property type="component" value="Unassembled WGS sequence"/>
</dbReference>
<keyword evidence="3" id="KW-0238">DNA-binding</keyword>
<organism evidence="6 7">
    <name type="scientific">Duganella aceris</name>
    <dbReference type="NCBI Taxonomy" id="2703883"/>
    <lineage>
        <taxon>Bacteria</taxon>
        <taxon>Pseudomonadati</taxon>
        <taxon>Pseudomonadota</taxon>
        <taxon>Betaproteobacteria</taxon>
        <taxon>Burkholderiales</taxon>
        <taxon>Oxalobacteraceae</taxon>
        <taxon>Telluria group</taxon>
        <taxon>Duganella</taxon>
    </lineage>
</organism>
<gene>
    <name evidence="6" type="ORF">GW587_02530</name>
</gene>
<dbReference type="EMBL" id="JAADJT010000001">
    <property type="protein sequence ID" value="NGZ83138.1"/>
    <property type="molecule type" value="Genomic_DNA"/>
</dbReference>
<evidence type="ECO:0000256" key="1">
    <source>
        <dbReference type="ARBA" id="ARBA00009437"/>
    </source>
</evidence>
<dbReference type="PROSITE" id="PS50931">
    <property type="entry name" value="HTH_LYSR"/>
    <property type="match status" value="1"/>
</dbReference>